<dbReference type="InterPro" id="IPR004981">
    <property type="entry name" value="Trp_2_3_dOase"/>
</dbReference>
<gene>
    <name evidence="1" type="ORF">DSM01_397</name>
    <name evidence="2" type="ORF">SAMN04487999_1104</name>
</gene>
<accession>A0A1M5W964</accession>
<dbReference type="EMBL" id="QOVN01000001">
    <property type="protein sequence ID" value="RXG31256.1"/>
    <property type="molecule type" value="Genomic_DNA"/>
</dbReference>
<evidence type="ECO:0000313" key="3">
    <source>
        <dbReference type="Proteomes" id="UP000184240"/>
    </source>
</evidence>
<dbReference type="PANTHER" id="PTHR10138">
    <property type="entry name" value="TRYPTOPHAN 2,3-DIOXYGENASE"/>
    <property type="match status" value="1"/>
</dbReference>
<dbReference type="Gene3D" id="1.20.58.480">
    <property type="match status" value="1"/>
</dbReference>
<evidence type="ECO:0000313" key="2">
    <source>
        <dbReference type="EMBL" id="SHH84007.1"/>
    </source>
</evidence>
<dbReference type="GO" id="GO:0046872">
    <property type="term" value="F:metal ion binding"/>
    <property type="evidence" value="ECO:0007669"/>
    <property type="project" value="InterPro"/>
</dbReference>
<dbReference type="Proteomes" id="UP000290037">
    <property type="component" value="Unassembled WGS sequence"/>
</dbReference>
<dbReference type="Proteomes" id="UP000184240">
    <property type="component" value="Unassembled WGS sequence"/>
</dbReference>
<dbReference type="GO" id="GO:0019442">
    <property type="term" value="P:L-tryptophan catabolic process to acetyl-CoA"/>
    <property type="evidence" value="ECO:0007669"/>
    <property type="project" value="TreeGrafter"/>
</dbReference>
<dbReference type="InterPro" id="IPR037217">
    <property type="entry name" value="Trp/Indoleamine_2_3_dOase-like"/>
</dbReference>
<sequence length="317" mass="37905">MTSKSSRETQEQLDALKDKFDAMGQNLDHQLEGFVHSKPVNYWDYIQVDALLSLQNQRTLLPDEMVFIMYHQINELLFKMILWEIEQVAYEPELTTELFSEKLNRISRYFDMLTSSFTIMREGMNMEQYLKFRRTLSPASGFQSAQYRFVEFGSTELLNLIDARFRKDFAQEDETDPLYYDKAVEHLYWQAAGKDFQTGDKSYTLKAFELKYKEDFIRFLKRYKTLNLWARFKTLPLSDQKDATLLAAMRHYDYTVNITWVMSHYHTALHYLNQGKEPLEATGGSDWVKYMHPKYQKRIFFPDLWSEQERAEWGQNI</sequence>
<proteinExistence type="predicted"/>
<keyword evidence="4" id="KW-1185">Reference proteome</keyword>
<dbReference type="EMBL" id="FQXT01000002">
    <property type="protein sequence ID" value="SHH84007.1"/>
    <property type="molecule type" value="Genomic_DNA"/>
</dbReference>
<dbReference type="SUPFAM" id="SSF140959">
    <property type="entry name" value="Indolic compounds 2,3-dioxygenase-like"/>
    <property type="match status" value="1"/>
</dbReference>
<dbReference type="GO" id="GO:0020037">
    <property type="term" value="F:heme binding"/>
    <property type="evidence" value="ECO:0007669"/>
    <property type="project" value="InterPro"/>
</dbReference>
<reference evidence="1 4" key="3">
    <citation type="submission" date="2018-07" db="EMBL/GenBank/DDBJ databases">
        <title>Leeuwenhoekiella genomics.</title>
        <authorList>
            <person name="Tahon G."/>
            <person name="Willems A."/>
        </authorList>
    </citation>
    <scope>NUCLEOTIDE SEQUENCE [LARGE SCALE GENOMIC DNA]</scope>
    <source>
        <strain evidence="1 4">LMG 24856</strain>
    </source>
</reference>
<keyword evidence="2" id="KW-0223">Dioxygenase</keyword>
<dbReference type="Pfam" id="PF03301">
    <property type="entry name" value="Trp_dioxygenase"/>
    <property type="match status" value="1"/>
</dbReference>
<keyword evidence="2" id="KW-0560">Oxidoreductase</keyword>
<evidence type="ECO:0000313" key="1">
    <source>
        <dbReference type="EMBL" id="RXG31256.1"/>
    </source>
</evidence>
<reference evidence="2" key="1">
    <citation type="submission" date="2016-11" db="EMBL/GenBank/DDBJ databases">
        <authorList>
            <person name="Jaros S."/>
            <person name="Januszkiewicz K."/>
            <person name="Wedrychowicz H."/>
        </authorList>
    </citation>
    <scope>NUCLEOTIDE SEQUENCE [LARGE SCALE GENOMIC DNA]</scope>
    <source>
        <strain evidence="2">DSM 19859</strain>
    </source>
</reference>
<dbReference type="STRING" id="573501.SAMN04487999_1104"/>
<name>A0A1M5W964_9FLAO</name>
<dbReference type="RefSeq" id="WP_072981146.1">
    <property type="nucleotide sequence ID" value="NZ_FQXT01000002.1"/>
</dbReference>
<organism evidence="2 3">
    <name type="scientific">Leeuwenhoekiella palythoae</name>
    <dbReference type="NCBI Taxonomy" id="573501"/>
    <lineage>
        <taxon>Bacteria</taxon>
        <taxon>Pseudomonadati</taxon>
        <taxon>Bacteroidota</taxon>
        <taxon>Flavobacteriia</taxon>
        <taxon>Flavobacteriales</taxon>
        <taxon>Flavobacteriaceae</taxon>
        <taxon>Leeuwenhoekiella</taxon>
    </lineage>
</organism>
<dbReference type="GO" id="GO:0019441">
    <property type="term" value="P:L-tryptophan catabolic process to kynurenine"/>
    <property type="evidence" value="ECO:0007669"/>
    <property type="project" value="InterPro"/>
</dbReference>
<dbReference type="GO" id="GO:0004833">
    <property type="term" value="F:L-tryptophan 2,3-dioxygenase activity"/>
    <property type="evidence" value="ECO:0007669"/>
    <property type="project" value="InterPro"/>
</dbReference>
<dbReference type="OrthoDB" id="9776847at2"/>
<dbReference type="AlphaFoldDB" id="A0A1M5W964"/>
<protein>
    <submittedName>
        <fullName evidence="1 2">Tryptophan 2,3-dioxygenase</fullName>
    </submittedName>
</protein>
<reference evidence="3" key="2">
    <citation type="submission" date="2016-11" db="EMBL/GenBank/DDBJ databases">
        <authorList>
            <person name="Varghese N."/>
            <person name="Submissions S."/>
        </authorList>
    </citation>
    <scope>NUCLEOTIDE SEQUENCE [LARGE SCALE GENOMIC DNA]</scope>
    <source>
        <strain evidence="3">DSM 19859</strain>
    </source>
</reference>
<evidence type="ECO:0000313" key="4">
    <source>
        <dbReference type="Proteomes" id="UP000290037"/>
    </source>
</evidence>
<dbReference type="PANTHER" id="PTHR10138:SF0">
    <property type="entry name" value="TRYPTOPHAN 2,3-DIOXYGENASE"/>
    <property type="match status" value="1"/>
</dbReference>